<feature type="transmembrane region" description="Helical" evidence="8">
    <location>
        <begin position="137"/>
        <end position="156"/>
    </location>
</feature>
<evidence type="ECO:0000259" key="9">
    <source>
        <dbReference type="PROSITE" id="PS50850"/>
    </source>
</evidence>
<dbReference type="PANTHER" id="PTHR11360">
    <property type="entry name" value="MONOCARBOXYLATE TRANSPORTER"/>
    <property type="match status" value="1"/>
</dbReference>
<evidence type="ECO:0000256" key="5">
    <source>
        <dbReference type="ARBA" id="ARBA00022989"/>
    </source>
</evidence>
<feature type="transmembrane region" description="Helical" evidence="8">
    <location>
        <begin position="226"/>
        <end position="248"/>
    </location>
</feature>
<feature type="compositionally biased region" description="Basic and acidic residues" evidence="7">
    <location>
        <begin position="26"/>
        <end position="45"/>
    </location>
</feature>
<protein>
    <submittedName>
        <fullName evidence="10">Transporter MCH4</fullName>
    </submittedName>
</protein>
<evidence type="ECO:0000256" key="2">
    <source>
        <dbReference type="ARBA" id="ARBA00006727"/>
    </source>
</evidence>
<dbReference type="RefSeq" id="XP_073557753.1">
    <property type="nucleotide sequence ID" value="XM_073703802.1"/>
</dbReference>
<name>A0ABY2GZZ6_9HYPO</name>
<evidence type="ECO:0000256" key="3">
    <source>
        <dbReference type="ARBA" id="ARBA00022448"/>
    </source>
</evidence>
<keyword evidence="4 8" id="KW-0812">Transmembrane</keyword>
<evidence type="ECO:0000256" key="1">
    <source>
        <dbReference type="ARBA" id="ARBA00004141"/>
    </source>
</evidence>
<feature type="domain" description="Major facilitator superfamily (MFS) profile" evidence="9">
    <location>
        <begin position="270"/>
        <end position="458"/>
    </location>
</feature>
<keyword evidence="11" id="KW-1185">Reference proteome</keyword>
<sequence>MFASSNSSGTALGDVRDNERAIAISEKDINNVSDREEPVMTKEEEAGYQQSAPAPTGIQPPNGGLRAWLVVVGAWCTSFCSFGWINSVGAFQDYYEASLLKEYSASTISWIPSLQIFFMMALGPVIGLIYDKYGPRWLIIGGTFLHVFGLMMTSISTEYYQILLSQGVCSAIGVSAIFQPALNSIATWFTTKRGAAYGLLATGSSLGGVIFPIMVRRLIDEVGFGWAMRISAFLILALLIVAILTVTTHNPPKFQPITLKRMLTPFTEFEFSCLAMGLLLFTFGLYVPIDYVSVEAAQAGMDPNLAQYLVPILNAGSLFGRVFSGFAGDKWGRYNIFVSVCYLAGIFTLGLWIPAVTTGARIAFATLFGFMSGAYVALIAALVVQISHPAEIGFRTGLVFLASSVGGLTTDPISGAILEKPIGWLGPKIFAGVLCIVGTTFVLAARIHRTGWKLRVVF</sequence>
<dbReference type="Pfam" id="PF07690">
    <property type="entry name" value="MFS_1"/>
    <property type="match status" value="1"/>
</dbReference>
<feature type="transmembrane region" description="Helical" evidence="8">
    <location>
        <begin position="162"/>
        <end position="182"/>
    </location>
</feature>
<evidence type="ECO:0000313" key="11">
    <source>
        <dbReference type="Proteomes" id="UP001642720"/>
    </source>
</evidence>
<evidence type="ECO:0000256" key="4">
    <source>
        <dbReference type="ARBA" id="ARBA00022692"/>
    </source>
</evidence>
<evidence type="ECO:0000256" key="7">
    <source>
        <dbReference type="SAM" id="MobiDB-lite"/>
    </source>
</evidence>
<evidence type="ECO:0000256" key="6">
    <source>
        <dbReference type="ARBA" id="ARBA00023136"/>
    </source>
</evidence>
<reference evidence="10 11" key="1">
    <citation type="submission" date="2018-01" db="EMBL/GenBank/DDBJ databases">
        <title>Genome characterization of the sugarcane-associated fungus Trichoderma ghanense CCMA-1212 and their application in lignocelulose bioconversion.</title>
        <authorList>
            <person name="Steindorff A.S."/>
            <person name="Mendes T.D."/>
            <person name="Vilela E.S.D."/>
            <person name="Rodrigues D.S."/>
            <person name="Formighieri E.F."/>
            <person name="Melo I.S."/>
            <person name="Favaro L.C.L."/>
        </authorList>
    </citation>
    <scope>NUCLEOTIDE SEQUENCE [LARGE SCALE GENOMIC DNA]</scope>
    <source>
        <strain evidence="10 11">CCMA-1212</strain>
    </source>
</reference>
<feature type="transmembrane region" description="Helical" evidence="8">
    <location>
        <begin position="396"/>
        <end position="418"/>
    </location>
</feature>
<comment type="subcellular location">
    <subcellularLocation>
        <location evidence="1">Membrane</location>
        <topology evidence="1">Multi-pass membrane protein</topology>
    </subcellularLocation>
</comment>
<dbReference type="Gene3D" id="1.20.1250.20">
    <property type="entry name" value="MFS general substrate transporter like domains"/>
    <property type="match status" value="2"/>
</dbReference>
<dbReference type="PANTHER" id="PTHR11360:SF224">
    <property type="entry name" value="MAJOR FACILITATOR SUPERFAMILY (MFS) PROFILE DOMAIN-CONTAINING PROTEIN-RELATED"/>
    <property type="match status" value="1"/>
</dbReference>
<dbReference type="GeneID" id="300578252"/>
<keyword evidence="3" id="KW-0813">Transport</keyword>
<dbReference type="InterPro" id="IPR050327">
    <property type="entry name" value="Proton-linked_MCT"/>
</dbReference>
<feature type="transmembrane region" description="Helical" evidence="8">
    <location>
        <begin position="362"/>
        <end position="384"/>
    </location>
</feature>
<keyword evidence="5 8" id="KW-1133">Transmembrane helix</keyword>
<keyword evidence="6 8" id="KW-0472">Membrane</keyword>
<feature type="transmembrane region" description="Helical" evidence="8">
    <location>
        <begin position="424"/>
        <end position="445"/>
    </location>
</feature>
<dbReference type="InterPro" id="IPR036259">
    <property type="entry name" value="MFS_trans_sf"/>
</dbReference>
<evidence type="ECO:0000313" key="10">
    <source>
        <dbReference type="EMBL" id="TFB01552.1"/>
    </source>
</evidence>
<evidence type="ECO:0000256" key="8">
    <source>
        <dbReference type="SAM" id="Phobius"/>
    </source>
</evidence>
<proteinExistence type="inferred from homology"/>
<feature type="transmembrane region" description="Helical" evidence="8">
    <location>
        <begin position="305"/>
        <end position="324"/>
    </location>
</feature>
<feature type="region of interest" description="Disordered" evidence="7">
    <location>
        <begin position="26"/>
        <end position="59"/>
    </location>
</feature>
<gene>
    <name evidence="10" type="ORF">CCMA1212_006591</name>
</gene>
<comment type="caution">
    <text evidence="10">The sequence shown here is derived from an EMBL/GenBank/DDBJ whole genome shotgun (WGS) entry which is preliminary data.</text>
</comment>
<dbReference type="InterPro" id="IPR011701">
    <property type="entry name" value="MFS"/>
</dbReference>
<feature type="transmembrane region" description="Helical" evidence="8">
    <location>
        <begin position="67"/>
        <end position="87"/>
    </location>
</feature>
<feature type="transmembrane region" description="Helical" evidence="8">
    <location>
        <begin position="269"/>
        <end position="289"/>
    </location>
</feature>
<feature type="transmembrane region" description="Helical" evidence="8">
    <location>
        <begin position="336"/>
        <end position="356"/>
    </location>
</feature>
<organism evidence="10 11">
    <name type="scientific">Trichoderma ghanense</name>
    <dbReference type="NCBI Taxonomy" id="65468"/>
    <lineage>
        <taxon>Eukaryota</taxon>
        <taxon>Fungi</taxon>
        <taxon>Dikarya</taxon>
        <taxon>Ascomycota</taxon>
        <taxon>Pezizomycotina</taxon>
        <taxon>Sordariomycetes</taxon>
        <taxon>Hypocreomycetidae</taxon>
        <taxon>Hypocreales</taxon>
        <taxon>Hypocreaceae</taxon>
        <taxon>Trichoderma</taxon>
    </lineage>
</organism>
<comment type="similarity">
    <text evidence="2">Belongs to the major facilitator superfamily. Monocarboxylate porter (TC 2.A.1.13) family.</text>
</comment>
<dbReference type="PROSITE" id="PS50850">
    <property type="entry name" value="MFS"/>
    <property type="match status" value="1"/>
</dbReference>
<accession>A0ABY2GZZ6</accession>
<feature type="transmembrane region" description="Helical" evidence="8">
    <location>
        <begin position="107"/>
        <end position="130"/>
    </location>
</feature>
<feature type="transmembrane region" description="Helical" evidence="8">
    <location>
        <begin position="194"/>
        <end position="214"/>
    </location>
</feature>
<dbReference type="InterPro" id="IPR020846">
    <property type="entry name" value="MFS_dom"/>
</dbReference>
<dbReference type="SUPFAM" id="SSF103473">
    <property type="entry name" value="MFS general substrate transporter"/>
    <property type="match status" value="1"/>
</dbReference>
<dbReference type="CDD" id="cd17352">
    <property type="entry name" value="MFS_MCT_SLC16"/>
    <property type="match status" value="1"/>
</dbReference>
<dbReference type="Proteomes" id="UP001642720">
    <property type="component" value="Unassembled WGS sequence"/>
</dbReference>
<dbReference type="EMBL" id="PPTA01000008">
    <property type="protein sequence ID" value="TFB01552.1"/>
    <property type="molecule type" value="Genomic_DNA"/>
</dbReference>